<dbReference type="InterPro" id="IPR000760">
    <property type="entry name" value="Inositol_monophosphatase-like"/>
</dbReference>
<dbReference type="EMBL" id="CP098502">
    <property type="protein sequence ID" value="UTI66027.1"/>
    <property type="molecule type" value="Genomic_DNA"/>
</dbReference>
<dbReference type="RefSeq" id="WP_254572705.1">
    <property type="nucleotide sequence ID" value="NZ_CP098502.1"/>
</dbReference>
<evidence type="ECO:0000256" key="3">
    <source>
        <dbReference type="ARBA" id="ARBA00022842"/>
    </source>
</evidence>
<protein>
    <recommendedName>
        <fullName evidence="6">Inositol-phosphate phosphatase</fullName>
    </recommendedName>
</protein>
<organism evidence="4 5">
    <name type="scientific">Paraconexibacter antarcticus</name>
    <dbReference type="NCBI Taxonomy" id="2949664"/>
    <lineage>
        <taxon>Bacteria</taxon>
        <taxon>Bacillati</taxon>
        <taxon>Actinomycetota</taxon>
        <taxon>Thermoleophilia</taxon>
        <taxon>Solirubrobacterales</taxon>
        <taxon>Paraconexibacteraceae</taxon>
        <taxon>Paraconexibacter</taxon>
    </lineage>
</organism>
<dbReference type="PROSITE" id="PS00629">
    <property type="entry name" value="IMP_1"/>
    <property type="match status" value="1"/>
</dbReference>
<dbReference type="Proteomes" id="UP001056035">
    <property type="component" value="Chromosome"/>
</dbReference>
<evidence type="ECO:0008006" key="6">
    <source>
        <dbReference type="Google" id="ProtNLM"/>
    </source>
</evidence>
<dbReference type="Pfam" id="PF00459">
    <property type="entry name" value="Inositol_P"/>
    <property type="match status" value="1"/>
</dbReference>
<dbReference type="SUPFAM" id="SSF56655">
    <property type="entry name" value="Carbohydrate phosphatase"/>
    <property type="match status" value="1"/>
</dbReference>
<sequence length="271" mass="27085">MSAPLTVSGPPEDAAALLATAERAARAAGALLLERFTAGAEAIGTVSSKSTSTDLVSEADLAAEAAIRAVLAEERSADAVMGEEGDDTPGTSGRRWIVDPLDGTINYLYGLDAWCVSVACEGLAGVVFAPLSGELFASPAAPGAPPTCNGVPLVPSAPATLAESLVGTGFGYAREIRAAQAPIVAALLPEVRDVRRAGSAALDLAWVAAGRLDGYYEFGVKPWDIAAGVLLCAASGRELHALAGGGALPSGVLAAAPQIGADLLARVEPAG</sequence>
<keyword evidence="2" id="KW-0378">Hydrolase</keyword>
<keyword evidence="1" id="KW-0479">Metal-binding</keyword>
<accession>A0ABY5DZH6</accession>
<dbReference type="PANTHER" id="PTHR20854:SF4">
    <property type="entry name" value="INOSITOL-1-MONOPHOSPHATASE-RELATED"/>
    <property type="match status" value="1"/>
</dbReference>
<dbReference type="Gene3D" id="3.30.540.10">
    <property type="entry name" value="Fructose-1,6-Bisphosphatase, subunit A, domain 1"/>
    <property type="match status" value="1"/>
</dbReference>
<reference evidence="4 5" key="1">
    <citation type="submission" date="2022-06" db="EMBL/GenBank/DDBJ databases">
        <title>Paraconexibacter antarcticus.</title>
        <authorList>
            <person name="Kim C.S."/>
        </authorList>
    </citation>
    <scope>NUCLEOTIDE SEQUENCE [LARGE SCALE GENOMIC DNA]</scope>
    <source>
        <strain evidence="4 5">02-257</strain>
    </source>
</reference>
<keyword evidence="3" id="KW-0460">Magnesium</keyword>
<evidence type="ECO:0000256" key="1">
    <source>
        <dbReference type="ARBA" id="ARBA00022723"/>
    </source>
</evidence>
<gene>
    <name evidence="4" type="ORF">NBH00_07420</name>
</gene>
<dbReference type="Gene3D" id="3.40.190.80">
    <property type="match status" value="1"/>
</dbReference>
<keyword evidence="5" id="KW-1185">Reference proteome</keyword>
<dbReference type="PRINTS" id="PR00377">
    <property type="entry name" value="IMPHPHTASES"/>
</dbReference>
<proteinExistence type="predicted"/>
<name>A0ABY5DZH6_9ACTN</name>
<dbReference type="PANTHER" id="PTHR20854">
    <property type="entry name" value="INOSITOL MONOPHOSPHATASE"/>
    <property type="match status" value="1"/>
</dbReference>
<evidence type="ECO:0000313" key="4">
    <source>
        <dbReference type="EMBL" id="UTI66027.1"/>
    </source>
</evidence>
<dbReference type="InterPro" id="IPR020583">
    <property type="entry name" value="Inositol_monoP_metal-BS"/>
</dbReference>
<evidence type="ECO:0000313" key="5">
    <source>
        <dbReference type="Proteomes" id="UP001056035"/>
    </source>
</evidence>
<evidence type="ECO:0000256" key="2">
    <source>
        <dbReference type="ARBA" id="ARBA00022801"/>
    </source>
</evidence>